<keyword evidence="1" id="KW-0479">Metal-binding</keyword>
<reference evidence="5" key="1">
    <citation type="journal article" date="2023" name="Insect Mol. Biol.">
        <title>Genome sequencing provides insights into the evolution of gene families encoding plant cell wall-degrading enzymes in longhorned beetles.</title>
        <authorList>
            <person name="Shin N.R."/>
            <person name="Okamura Y."/>
            <person name="Kirsch R."/>
            <person name="Pauchet Y."/>
        </authorList>
    </citation>
    <scope>NUCLEOTIDE SEQUENCE</scope>
    <source>
        <strain evidence="5">AMC_N1</strain>
    </source>
</reference>
<keyword evidence="1" id="KW-0862">Zinc</keyword>
<dbReference type="SUPFAM" id="SSF52949">
    <property type="entry name" value="Macro domain-like"/>
    <property type="match status" value="1"/>
</dbReference>
<dbReference type="SMART" id="SM00356">
    <property type="entry name" value="ZnF_C3H1"/>
    <property type="match status" value="1"/>
</dbReference>
<dbReference type="Gene3D" id="1.20.120.20">
    <property type="entry name" value="Apolipoprotein"/>
    <property type="match status" value="1"/>
</dbReference>
<gene>
    <name evidence="5" type="ORF">NQ318_001126</name>
</gene>
<dbReference type="PROSITE" id="PS50103">
    <property type="entry name" value="ZF_C3H1"/>
    <property type="match status" value="1"/>
</dbReference>
<dbReference type="SMART" id="SM00513">
    <property type="entry name" value="SAP"/>
    <property type="match status" value="1"/>
</dbReference>
<evidence type="ECO:0000259" key="3">
    <source>
        <dbReference type="PROSITE" id="PS50103"/>
    </source>
</evidence>
<dbReference type="PANTHER" id="PTHR45823:SF1">
    <property type="entry name" value="T-SNARE COILED-COIL HOMOLOGY DOMAIN-CONTAINING PROTEIN"/>
    <property type="match status" value="1"/>
</dbReference>
<feature type="domain" description="SAP" evidence="4">
    <location>
        <begin position="4"/>
        <end position="38"/>
    </location>
</feature>
<name>A0AAV8ZG73_9CUCU</name>
<dbReference type="GO" id="GO:0008270">
    <property type="term" value="F:zinc ion binding"/>
    <property type="evidence" value="ECO:0007669"/>
    <property type="project" value="UniProtKB-KW"/>
</dbReference>
<protein>
    <submittedName>
        <fullName evidence="5">Uncharacterized protein</fullName>
    </submittedName>
</protein>
<keyword evidence="1" id="KW-0863">Zinc-finger</keyword>
<evidence type="ECO:0000259" key="4">
    <source>
        <dbReference type="PROSITE" id="PS50800"/>
    </source>
</evidence>
<evidence type="ECO:0000256" key="1">
    <source>
        <dbReference type="PROSITE-ProRule" id="PRU00723"/>
    </source>
</evidence>
<organism evidence="5 6">
    <name type="scientific">Aromia moschata</name>
    <dbReference type="NCBI Taxonomy" id="1265417"/>
    <lineage>
        <taxon>Eukaryota</taxon>
        <taxon>Metazoa</taxon>
        <taxon>Ecdysozoa</taxon>
        <taxon>Arthropoda</taxon>
        <taxon>Hexapoda</taxon>
        <taxon>Insecta</taxon>
        <taxon>Pterygota</taxon>
        <taxon>Neoptera</taxon>
        <taxon>Endopterygota</taxon>
        <taxon>Coleoptera</taxon>
        <taxon>Polyphaga</taxon>
        <taxon>Cucujiformia</taxon>
        <taxon>Chrysomeloidea</taxon>
        <taxon>Cerambycidae</taxon>
        <taxon>Cerambycinae</taxon>
        <taxon>Callichromatini</taxon>
        <taxon>Aromia</taxon>
    </lineage>
</organism>
<keyword evidence="2" id="KW-0175">Coiled coil</keyword>
<accession>A0AAV8ZG73</accession>
<evidence type="ECO:0000256" key="2">
    <source>
        <dbReference type="SAM" id="Coils"/>
    </source>
</evidence>
<dbReference type="AlphaFoldDB" id="A0AAV8ZG73"/>
<dbReference type="Pfam" id="PF22938">
    <property type="entry name" value="Integrase_p58_C"/>
    <property type="match status" value="1"/>
</dbReference>
<dbReference type="PROSITE" id="PS50800">
    <property type="entry name" value="SAP"/>
    <property type="match status" value="1"/>
</dbReference>
<dbReference type="PANTHER" id="PTHR45823">
    <property type="entry name" value="T-SNARE COILED-COIL HOMOLOGY DOMAIN-CONTAINING PROTEIN"/>
    <property type="match status" value="1"/>
</dbReference>
<feature type="domain" description="C3H1-type" evidence="3">
    <location>
        <begin position="888"/>
        <end position="915"/>
    </location>
</feature>
<dbReference type="SUPFAM" id="SSF68906">
    <property type="entry name" value="SAP domain"/>
    <property type="match status" value="1"/>
</dbReference>
<sequence>MASRQDLKVADLKRELEERECETTGKKADLQNRLKEALENEGENPDIFLFEIAGDINSALQSLENKLLENATKMQQELQESSGSLEKNLEEKLLENATQMQQKFEETSGNLRGMEQNLRGMEQKLVENSTKMEQKLIENMDQKLMENYTTLEKKITENSSWLQKKMDGKFREIENKLVTVEEEFQNKFLEMERKFATLVLEGGEQQRMITTTLKSPDSDIDRLSNPELSSRMEISRIRMKPPQFDGKSSWVNYLRQFEAAAKANCWSLAEKATALTLALRGDATDILQTLSLEEQEDYHQLVRHLEMRYGQSHLEYVYHSQLKNRYQKSSESLQEFEADIARLVRLAYSSTPENVMERLAVQAFLDGLRDTETRQALTLARPSKLVDALARALEFEAAKESCRRQATIRKMEEDLKEGTCNEAEIRRVAKEILDKRPIRRWNGAKVRHIRGRRIEKKKAPPSSEKDVVIRRLTVVNDDWQPDELLRDQENDPNLKPIVNWKKEGRKPTWEEVSRYSPTVKSYWAQWNSLVLSDGLLKRVLEKSDGTEERKQLIVPRNRVPEVLEEVHNGSTGGHLGVTKTLGKFGCTPGDDVAGEDYVSTLRQRMDDIHERVRSNIQGASDRMKETYDINANDGRYQPGNQVWLYNPQRRRGLSPKLQSSWEGPYEVVTRINDVVYRIQKLPRGKPRVVHFNRLAPFAGNNDEQAEARVRHVSPPDGELSFEEFMLLHSNGQKARYGVTREEPRDLFQAPADFCLAHCVAADLRMSRGIALTFKKAFGQLEELRRQRPEVGRVLQITAAEQEKERSVFYLVTKQLSHHKPTYQTVWDTLVELRDVLLSQSISSLAIPKIASGLDGLDWRVIRSMLEVLFRFTGIEILVCCYNPRRSLNEKTVDCFFYQTSRCKNGSFCRYRHRPGDDTIRDEMSLRRGSVTNAGPVRPCLLR</sequence>
<feature type="zinc finger region" description="C3H1-type" evidence="1">
    <location>
        <begin position="888"/>
        <end position="915"/>
    </location>
</feature>
<proteinExistence type="predicted"/>
<feature type="coiled-coil region" evidence="2">
    <location>
        <begin position="60"/>
        <end position="131"/>
    </location>
</feature>
<comment type="caution">
    <text evidence="5">The sequence shown here is derived from an EMBL/GenBank/DDBJ whole genome shotgun (WGS) entry which is preliminary data.</text>
</comment>
<dbReference type="EMBL" id="JAPWTK010000002">
    <property type="protein sequence ID" value="KAJ8962728.1"/>
    <property type="molecule type" value="Genomic_DNA"/>
</dbReference>
<keyword evidence="6" id="KW-1185">Reference proteome</keyword>
<dbReference type="CDD" id="cd02901">
    <property type="entry name" value="Macro_Poa1p-like"/>
    <property type="match status" value="1"/>
</dbReference>
<evidence type="ECO:0000313" key="6">
    <source>
        <dbReference type="Proteomes" id="UP001162162"/>
    </source>
</evidence>
<dbReference type="Proteomes" id="UP001162162">
    <property type="component" value="Unassembled WGS sequence"/>
</dbReference>
<dbReference type="InterPro" id="IPR036361">
    <property type="entry name" value="SAP_dom_sf"/>
</dbReference>
<dbReference type="Gene3D" id="1.10.720.30">
    <property type="entry name" value="SAP domain"/>
    <property type="match status" value="1"/>
</dbReference>
<dbReference type="Gene3D" id="3.40.220.10">
    <property type="entry name" value="Leucine Aminopeptidase, subunit E, domain 1"/>
    <property type="match status" value="1"/>
</dbReference>
<evidence type="ECO:0000313" key="5">
    <source>
        <dbReference type="EMBL" id="KAJ8962728.1"/>
    </source>
</evidence>
<dbReference type="InterPro" id="IPR003034">
    <property type="entry name" value="SAP_dom"/>
</dbReference>
<dbReference type="Pfam" id="PF02037">
    <property type="entry name" value="SAP"/>
    <property type="match status" value="1"/>
</dbReference>
<dbReference type="InterPro" id="IPR000571">
    <property type="entry name" value="Znf_CCCH"/>
</dbReference>
<dbReference type="InterPro" id="IPR043472">
    <property type="entry name" value="Macro_dom-like"/>
</dbReference>
<dbReference type="InterPro" id="IPR054465">
    <property type="entry name" value="Integrase_p58-like_C"/>
</dbReference>